<name>A0A3M0BKH3_9AQUI</name>
<dbReference type="Gene3D" id="3.40.50.300">
    <property type="entry name" value="P-loop containing nucleotide triphosphate hydrolases"/>
    <property type="match status" value="1"/>
</dbReference>
<organism evidence="10 11">
    <name type="scientific">Hydrogenothermus marinus</name>
    <dbReference type="NCBI Taxonomy" id="133270"/>
    <lineage>
        <taxon>Bacteria</taxon>
        <taxon>Pseudomonadati</taxon>
        <taxon>Aquificota</taxon>
        <taxon>Aquificia</taxon>
        <taxon>Aquificales</taxon>
        <taxon>Hydrogenothermaceae</taxon>
        <taxon>Hydrogenothermus</taxon>
    </lineage>
</organism>
<evidence type="ECO:0000313" key="11">
    <source>
        <dbReference type="Proteomes" id="UP000280842"/>
    </source>
</evidence>
<keyword evidence="11" id="KW-1185">Reference proteome</keyword>
<evidence type="ECO:0000259" key="8">
    <source>
        <dbReference type="Pfam" id="PF02492"/>
    </source>
</evidence>
<dbReference type="GO" id="GO:0005737">
    <property type="term" value="C:cytoplasm"/>
    <property type="evidence" value="ECO:0007669"/>
    <property type="project" value="TreeGrafter"/>
</dbReference>
<feature type="coiled-coil region" evidence="7">
    <location>
        <begin position="148"/>
        <end position="175"/>
    </location>
</feature>
<dbReference type="InterPro" id="IPR027417">
    <property type="entry name" value="P-loop_NTPase"/>
</dbReference>
<sequence length="309" mass="34989">MHSFIITGFLGTGKTTLLINNIKKYFKDKKIAIVVNEFGEVGVDGQILKNVYSEVLEISEGCICCKLSAEFEKGVKEIIKDYNPEIIFIETSGTSEPFPIFLSLQNLGISVEGIICVIDAKNFNSYKDDATAKYQIGGSNIIVLNKIDLIEEKQLESLEKEVREIKEKYNIKNILTGEVIFKNYVIYKTKFGILPKEIFDGIYKIDEIIKIAQENVETGVFQSKHNFSQRIIYLPDNFSFEDIDKILSNIPNNIFRIKGIIKAKDVPTPLVVNYSFGDLSFSELPSYEGKSFLVFIGSNLETKNIIKLN</sequence>
<protein>
    <submittedName>
        <fullName evidence="10">G3E family GTPase</fullName>
    </submittedName>
</protein>
<dbReference type="InterPro" id="IPR036627">
    <property type="entry name" value="CobW-likC_sf"/>
</dbReference>
<keyword evidence="7" id="KW-0175">Coiled coil</keyword>
<comment type="function">
    <text evidence="5">Zinc chaperone that directly transfers zinc cofactor to target proteins, thereby activating them. Zinc is transferred from the CXCC motif in the GTPase domain to the zinc binding site in target proteins in a process requiring GTP hydrolysis.</text>
</comment>
<comment type="caution">
    <text evidence="10">The sequence shown here is derived from an EMBL/GenBank/DDBJ whole genome shotgun (WGS) entry which is preliminary data.</text>
</comment>
<dbReference type="OrthoDB" id="9808822at2"/>
<dbReference type="InterPro" id="IPR011629">
    <property type="entry name" value="CobW-like_C"/>
</dbReference>
<dbReference type="Pfam" id="PF02492">
    <property type="entry name" value="cobW"/>
    <property type="match status" value="1"/>
</dbReference>
<dbReference type="RefSeq" id="WP_121922908.1">
    <property type="nucleotide sequence ID" value="NZ_REFO01000011.1"/>
</dbReference>
<dbReference type="AlphaFoldDB" id="A0A3M0BKH3"/>
<evidence type="ECO:0000259" key="9">
    <source>
        <dbReference type="Pfam" id="PF07683"/>
    </source>
</evidence>
<keyword evidence="2" id="KW-0378">Hydrolase</keyword>
<evidence type="ECO:0000256" key="7">
    <source>
        <dbReference type="SAM" id="Coils"/>
    </source>
</evidence>
<evidence type="ECO:0000313" key="10">
    <source>
        <dbReference type="EMBL" id="RMA97116.1"/>
    </source>
</evidence>
<dbReference type="InterPro" id="IPR003495">
    <property type="entry name" value="CobW/HypB/UreG_nucleotide-bd"/>
</dbReference>
<comment type="catalytic activity">
    <reaction evidence="6">
        <text>GTP + H2O = GDP + phosphate + H(+)</text>
        <dbReference type="Rhea" id="RHEA:19669"/>
        <dbReference type="ChEBI" id="CHEBI:15377"/>
        <dbReference type="ChEBI" id="CHEBI:15378"/>
        <dbReference type="ChEBI" id="CHEBI:37565"/>
        <dbReference type="ChEBI" id="CHEBI:43474"/>
        <dbReference type="ChEBI" id="CHEBI:58189"/>
    </reaction>
    <physiologicalReaction direction="left-to-right" evidence="6">
        <dbReference type="Rhea" id="RHEA:19670"/>
    </physiologicalReaction>
</comment>
<dbReference type="PANTHER" id="PTHR13748:SF62">
    <property type="entry name" value="COBW DOMAIN-CONTAINING PROTEIN"/>
    <property type="match status" value="1"/>
</dbReference>
<dbReference type="PANTHER" id="PTHR13748">
    <property type="entry name" value="COBW-RELATED"/>
    <property type="match status" value="1"/>
</dbReference>
<evidence type="ECO:0000256" key="1">
    <source>
        <dbReference type="ARBA" id="ARBA00022741"/>
    </source>
</evidence>
<evidence type="ECO:0000256" key="6">
    <source>
        <dbReference type="ARBA" id="ARBA00049117"/>
    </source>
</evidence>
<dbReference type="SUPFAM" id="SSF90002">
    <property type="entry name" value="Hypothetical protein YjiA, C-terminal domain"/>
    <property type="match status" value="1"/>
</dbReference>
<evidence type="ECO:0000256" key="4">
    <source>
        <dbReference type="ARBA" id="ARBA00034320"/>
    </source>
</evidence>
<dbReference type="Proteomes" id="UP000280842">
    <property type="component" value="Unassembled WGS sequence"/>
</dbReference>
<evidence type="ECO:0000256" key="2">
    <source>
        <dbReference type="ARBA" id="ARBA00022801"/>
    </source>
</evidence>
<dbReference type="SUPFAM" id="SSF52540">
    <property type="entry name" value="P-loop containing nucleoside triphosphate hydrolases"/>
    <property type="match status" value="1"/>
</dbReference>
<evidence type="ECO:0000256" key="3">
    <source>
        <dbReference type="ARBA" id="ARBA00023186"/>
    </source>
</evidence>
<feature type="domain" description="CobW/HypB/UreG nucleotide-binding" evidence="8">
    <location>
        <begin position="4"/>
        <end position="171"/>
    </location>
</feature>
<dbReference type="GO" id="GO:0016787">
    <property type="term" value="F:hydrolase activity"/>
    <property type="evidence" value="ECO:0007669"/>
    <property type="project" value="UniProtKB-KW"/>
</dbReference>
<gene>
    <name evidence="10" type="ORF">CLV39_0771</name>
</gene>
<accession>A0A3M0BKH3</accession>
<keyword evidence="3" id="KW-0143">Chaperone</keyword>
<keyword evidence="1" id="KW-0547">Nucleotide-binding</keyword>
<dbReference type="Gene3D" id="3.30.1220.10">
    <property type="entry name" value="CobW-like, C-terminal domain"/>
    <property type="match status" value="1"/>
</dbReference>
<proteinExistence type="inferred from homology"/>
<evidence type="ECO:0000256" key="5">
    <source>
        <dbReference type="ARBA" id="ARBA00045658"/>
    </source>
</evidence>
<comment type="similarity">
    <text evidence="4">Belongs to the SIMIBI class G3E GTPase family. ZNG1 subfamily.</text>
</comment>
<dbReference type="EMBL" id="REFO01000011">
    <property type="protein sequence ID" value="RMA97116.1"/>
    <property type="molecule type" value="Genomic_DNA"/>
</dbReference>
<dbReference type="GO" id="GO:0000166">
    <property type="term" value="F:nucleotide binding"/>
    <property type="evidence" value="ECO:0007669"/>
    <property type="project" value="UniProtKB-KW"/>
</dbReference>
<dbReference type="CDD" id="cd03112">
    <property type="entry name" value="CobW-like"/>
    <property type="match status" value="1"/>
</dbReference>
<dbReference type="Pfam" id="PF07683">
    <property type="entry name" value="CobW_C"/>
    <property type="match status" value="1"/>
</dbReference>
<dbReference type="InterPro" id="IPR051316">
    <property type="entry name" value="Zinc-reg_GTPase_activator"/>
</dbReference>
<feature type="domain" description="CobW C-terminal" evidence="9">
    <location>
        <begin position="235"/>
        <end position="306"/>
    </location>
</feature>
<reference evidence="10 11" key="1">
    <citation type="submission" date="2018-10" db="EMBL/GenBank/DDBJ databases">
        <title>Genomic Encyclopedia of Archaeal and Bacterial Type Strains, Phase II (KMG-II): from individual species to whole genera.</title>
        <authorList>
            <person name="Goeker M."/>
        </authorList>
    </citation>
    <scope>NUCLEOTIDE SEQUENCE [LARGE SCALE GENOMIC DNA]</scope>
    <source>
        <strain evidence="10 11">VM1</strain>
    </source>
</reference>